<gene>
    <name evidence="2" type="ORF">ANE_LOCUS28141</name>
</gene>
<sequence length="68" mass="7314">MGHNSDCVVAVKYVVSWLGGSSPFCVGLCVVLARSYLLKKEKFVQEFGTGYSLLCDDEDSVYLESGGG</sequence>
<dbReference type="EMBL" id="CABITT030000008">
    <property type="protein sequence ID" value="VVB17697.1"/>
    <property type="molecule type" value="Genomic_DNA"/>
</dbReference>
<protein>
    <submittedName>
        <fullName evidence="2">Uncharacterized protein</fullName>
    </submittedName>
</protein>
<accession>A0A565CVT3</accession>
<keyword evidence="1" id="KW-0472">Membrane</keyword>
<name>A0A565CVT3_9BRAS</name>
<reference evidence="2" key="1">
    <citation type="submission" date="2019-07" db="EMBL/GenBank/DDBJ databases">
        <authorList>
            <person name="Dittberner H."/>
        </authorList>
    </citation>
    <scope>NUCLEOTIDE SEQUENCE [LARGE SCALE GENOMIC DNA]</scope>
</reference>
<keyword evidence="1" id="KW-0812">Transmembrane</keyword>
<dbReference type="AlphaFoldDB" id="A0A565CVT3"/>
<keyword evidence="1" id="KW-1133">Transmembrane helix</keyword>
<evidence type="ECO:0000313" key="3">
    <source>
        <dbReference type="Proteomes" id="UP000489600"/>
    </source>
</evidence>
<organism evidence="2 3">
    <name type="scientific">Arabis nemorensis</name>
    <dbReference type="NCBI Taxonomy" id="586526"/>
    <lineage>
        <taxon>Eukaryota</taxon>
        <taxon>Viridiplantae</taxon>
        <taxon>Streptophyta</taxon>
        <taxon>Embryophyta</taxon>
        <taxon>Tracheophyta</taxon>
        <taxon>Spermatophyta</taxon>
        <taxon>Magnoliopsida</taxon>
        <taxon>eudicotyledons</taxon>
        <taxon>Gunneridae</taxon>
        <taxon>Pentapetalae</taxon>
        <taxon>rosids</taxon>
        <taxon>malvids</taxon>
        <taxon>Brassicales</taxon>
        <taxon>Brassicaceae</taxon>
        <taxon>Arabideae</taxon>
        <taxon>Arabis</taxon>
    </lineage>
</organism>
<dbReference type="Proteomes" id="UP000489600">
    <property type="component" value="Unassembled WGS sequence"/>
</dbReference>
<evidence type="ECO:0000256" key="1">
    <source>
        <dbReference type="SAM" id="Phobius"/>
    </source>
</evidence>
<proteinExistence type="predicted"/>
<evidence type="ECO:0000313" key="2">
    <source>
        <dbReference type="EMBL" id="VVB17697.1"/>
    </source>
</evidence>
<comment type="caution">
    <text evidence="2">The sequence shown here is derived from an EMBL/GenBank/DDBJ whole genome shotgun (WGS) entry which is preliminary data.</text>
</comment>
<feature type="transmembrane region" description="Helical" evidence="1">
    <location>
        <begin position="14"/>
        <end position="33"/>
    </location>
</feature>
<keyword evidence="3" id="KW-1185">Reference proteome</keyword>